<organism evidence="4 5">
    <name type="scientific">Salinispora tropica (strain ATCC BAA-916 / DSM 44818 / JCM 13857 / NBRC 105044 / CNB-440)</name>
    <dbReference type="NCBI Taxonomy" id="369723"/>
    <lineage>
        <taxon>Bacteria</taxon>
        <taxon>Bacillati</taxon>
        <taxon>Actinomycetota</taxon>
        <taxon>Actinomycetes</taxon>
        <taxon>Micromonosporales</taxon>
        <taxon>Micromonosporaceae</taxon>
        <taxon>Salinispora</taxon>
    </lineage>
</organism>
<feature type="transmembrane region" description="Helical" evidence="2">
    <location>
        <begin position="357"/>
        <end position="379"/>
    </location>
</feature>
<keyword evidence="3" id="KW-0732">Signal</keyword>
<keyword evidence="2" id="KW-0812">Transmembrane</keyword>
<keyword evidence="2" id="KW-1133">Transmembrane helix</keyword>
<dbReference type="AlphaFoldDB" id="A4X4F0"/>
<dbReference type="RefSeq" id="WP_011905182.1">
    <property type="nucleotide sequence ID" value="NC_009380.1"/>
</dbReference>
<dbReference type="Proteomes" id="UP000000235">
    <property type="component" value="Chromosome"/>
</dbReference>
<dbReference type="HOGENOM" id="CLU_725248_0_0_11"/>
<dbReference type="EMBL" id="CP000667">
    <property type="protein sequence ID" value="ABP53750.1"/>
    <property type="molecule type" value="Genomic_DNA"/>
</dbReference>
<evidence type="ECO:0000256" key="1">
    <source>
        <dbReference type="SAM" id="MobiDB-lite"/>
    </source>
</evidence>
<gene>
    <name evidence="4" type="ordered locus">Strop_1280</name>
</gene>
<accession>A4X4F0</accession>
<reference evidence="5" key="1">
    <citation type="journal article" date="2007" name="Proc. Natl. Acad. Sci. U.S.A.">
        <title>Genome sequencing reveals complex secondary metabolome in the marine actinomycete Salinispora tropica.</title>
        <authorList>
            <person name="Udwary D.W."/>
            <person name="Zeigler L."/>
            <person name="Asolkar R.N."/>
            <person name="Singan V."/>
            <person name="Lapidus A."/>
            <person name="Fenical W."/>
            <person name="Jensen P.R."/>
            <person name="Moore B.S."/>
        </authorList>
    </citation>
    <scope>NUCLEOTIDE SEQUENCE [LARGE SCALE GENOMIC DNA]</scope>
    <source>
        <strain evidence="5">ATCC BAA-916 / DSM 44818 / CNB-440</strain>
    </source>
</reference>
<protein>
    <submittedName>
        <fullName evidence="4">LPXTG-motif cell wall anchor domain</fullName>
    </submittedName>
</protein>
<evidence type="ECO:0000313" key="4">
    <source>
        <dbReference type="EMBL" id="ABP53750.1"/>
    </source>
</evidence>
<feature type="region of interest" description="Disordered" evidence="1">
    <location>
        <begin position="150"/>
        <end position="173"/>
    </location>
</feature>
<evidence type="ECO:0000256" key="3">
    <source>
        <dbReference type="SAM" id="SignalP"/>
    </source>
</evidence>
<dbReference type="PATRIC" id="fig|369723.5.peg.1303"/>
<sequence>MNRLHALFRRASAIAAGTLLGLTGVAIFATPASAHHSNVTGKADCDTATGEWVVEWEIKNYAPKGVKKYKLVEVVAKTWVGGKATDVTIPGITVTDGKKYPHSVKDVLTATQRMDGNVTKASLAVRAEWENGFVEDKLRPVKVRFCGTCKAPKPTPTPSASEPPTPTPTAPKPTASIVADCEGITTVTLNNADDATAPAKFTVEGSDDFTKKVKVKPGKSTSVEVPAEQAATIKVTVQGIEEPLFNDAPEPADNCVKPGEPTGAHKSTCDELIFQISNPEDGETVTATFTPNKGEPQTLTVEPGKSGTVSFPAEEGLTVTPSGEGVEDPKPIAWEKPEDCTPGEGGGEPSLPLTGAAAGGIAAGAAVLLAIGGGLFVMARRRKLRFTA</sequence>
<dbReference type="eggNOG" id="COG3266">
    <property type="taxonomic scope" value="Bacteria"/>
</dbReference>
<name>A4X4F0_SALTO</name>
<evidence type="ECO:0000256" key="2">
    <source>
        <dbReference type="SAM" id="Phobius"/>
    </source>
</evidence>
<proteinExistence type="predicted"/>
<feature type="signal peptide" evidence="3">
    <location>
        <begin position="1"/>
        <end position="34"/>
    </location>
</feature>
<keyword evidence="5" id="KW-1185">Reference proteome</keyword>
<keyword evidence="2" id="KW-0472">Membrane</keyword>
<feature type="compositionally biased region" description="Pro residues" evidence="1">
    <location>
        <begin position="153"/>
        <end position="171"/>
    </location>
</feature>
<dbReference type="KEGG" id="stp:Strop_1280"/>
<evidence type="ECO:0000313" key="5">
    <source>
        <dbReference type="Proteomes" id="UP000000235"/>
    </source>
</evidence>
<feature type="chain" id="PRO_5002676376" evidence="3">
    <location>
        <begin position="35"/>
        <end position="388"/>
    </location>
</feature>